<feature type="domain" description="DUF4283" evidence="1">
    <location>
        <begin position="20"/>
        <end position="96"/>
    </location>
</feature>
<dbReference type="InterPro" id="IPR025558">
    <property type="entry name" value="DUF4283"/>
</dbReference>
<sequence length="132" mass="15141">MDELKIKLEVSKGDLEKATQFTLTGKIHASKVFNKRGVQGVKQSMWSSKHLMEVRDLGDNRYGLSFSKQGVMDATIENGPWTVMRYCLILQKWEVEKAIQEINFSKVNIWVQLQTLPLERLTMGNANVRAQI</sequence>
<accession>A0A5D2RK09</accession>
<evidence type="ECO:0000259" key="1">
    <source>
        <dbReference type="Pfam" id="PF14111"/>
    </source>
</evidence>
<evidence type="ECO:0000313" key="2">
    <source>
        <dbReference type="EMBL" id="TYI40120.1"/>
    </source>
</evidence>
<dbReference type="Pfam" id="PF14111">
    <property type="entry name" value="DUF4283"/>
    <property type="match status" value="1"/>
</dbReference>
<name>A0A5D2RK09_GOSTO</name>
<dbReference type="AlphaFoldDB" id="A0A5D2RK09"/>
<dbReference type="Proteomes" id="UP000322667">
    <property type="component" value="Chromosome A02"/>
</dbReference>
<dbReference type="EMBL" id="CM017611">
    <property type="protein sequence ID" value="TYI40120.1"/>
    <property type="molecule type" value="Genomic_DNA"/>
</dbReference>
<keyword evidence="3" id="KW-1185">Reference proteome</keyword>
<reference evidence="2 3" key="1">
    <citation type="submission" date="2019-07" db="EMBL/GenBank/DDBJ databases">
        <title>WGS assembly of Gossypium tomentosum.</title>
        <authorList>
            <person name="Chen Z.J."/>
            <person name="Sreedasyam A."/>
            <person name="Ando A."/>
            <person name="Song Q."/>
            <person name="De L."/>
            <person name="Hulse-Kemp A."/>
            <person name="Ding M."/>
            <person name="Ye W."/>
            <person name="Kirkbride R."/>
            <person name="Jenkins J."/>
            <person name="Plott C."/>
            <person name="Lovell J."/>
            <person name="Lin Y.-M."/>
            <person name="Vaughn R."/>
            <person name="Liu B."/>
            <person name="Li W."/>
            <person name="Simpson S."/>
            <person name="Scheffler B."/>
            <person name="Saski C."/>
            <person name="Grover C."/>
            <person name="Hu G."/>
            <person name="Conover J."/>
            <person name="Carlson J."/>
            <person name="Shu S."/>
            <person name="Boston L."/>
            <person name="Williams M."/>
            <person name="Peterson D."/>
            <person name="Mcgee K."/>
            <person name="Jones D."/>
            <person name="Wendel J."/>
            <person name="Stelly D."/>
            <person name="Grimwood J."/>
            <person name="Schmutz J."/>
        </authorList>
    </citation>
    <scope>NUCLEOTIDE SEQUENCE [LARGE SCALE GENOMIC DNA]</scope>
    <source>
        <strain evidence="2">7179.01</strain>
    </source>
</reference>
<organism evidence="2 3">
    <name type="scientific">Gossypium tomentosum</name>
    <name type="common">Hawaiian cotton</name>
    <name type="synonym">Gossypium sandvicense</name>
    <dbReference type="NCBI Taxonomy" id="34277"/>
    <lineage>
        <taxon>Eukaryota</taxon>
        <taxon>Viridiplantae</taxon>
        <taxon>Streptophyta</taxon>
        <taxon>Embryophyta</taxon>
        <taxon>Tracheophyta</taxon>
        <taxon>Spermatophyta</taxon>
        <taxon>Magnoliopsida</taxon>
        <taxon>eudicotyledons</taxon>
        <taxon>Gunneridae</taxon>
        <taxon>Pentapetalae</taxon>
        <taxon>rosids</taxon>
        <taxon>malvids</taxon>
        <taxon>Malvales</taxon>
        <taxon>Malvaceae</taxon>
        <taxon>Malvoideae</taxon>
        <taxon>Gossypium</taxon>
    </lineage>
</organism>
<evidence type="ECO:0000313" key="3">
    <source>
        <dbReference type="Proteomes" id="UP000322667"/>
    </source>
</evidence>
<proteinExistence type="predicted"/>
<gene>
    <name evidence="2" type="ORF">ES332_A02G141300v1</name>
</gene>
<protein>
    <recommendedName>
        <fullName evidence="1">DUF4283 domain-containing protein</fullName>
    </recommendedName>
</protein>